<feature type="binding site" evidence="10">
    <location>
        <position position="277"/>
    </location>
    <ligand>
        <name>NADPH</name>
        <dbReference type="ChEBI" id="CHEBI:57783"/>
    </ligand>
</feature>
<feature type="binding site" evidence="10">
    <location>
        <position position="191"/>
    </location>
    <ligand>
        <name>sn-glycerol 3-phosphate</name>
        <dbReference type="ChEBI" id="CHEBI:57597"/>
    </ligand>
</feature>
<feature type="binding site" evidence="10">
    <location>
        <position position="279"/>
    </location>
    <ligand>
        <name>NADPH</name>
        <dbReference type="ChEBI" id="CHEBI:57783"/>
    </ligand>
</feature>
<dbReference type="EC" id="1.1.1.94" evidence="10"/>
<feature type="binding site" evidence="10">
    <location>
        <position position="255"/>
    </location>
    <ligand>
        <name>NADPH</name>
        <dbReference type="ChEBI" id="CHEBI:57783"/>
    </ligand>
</feature>
<keyword evidence="2 10" id="KW-0444">Lipid biosynthesis</keyword>
<organism evidence="18 19">
    <name type="scientific">Methylosinus sporium</name>
    <dbReference type="NCBI Taxonomy" id="428"/>
    <lineage>
        <taxon>Bacteria</taxon>
        <taxon>Pseudomonadati</taxon>
        <taxon>Pseudomonadota</taxon>
        <taxon>Alphaproteobacteria</taxon>
        <taxon>Hyphomicrobiales</taxon>
        <taxon>Methylocystaceae</taxon>
        <taxon>Methylosinus</taxon>
    </lineage>
</organism>
<dbReference type="AlphaFoldDB" id="A0A2U1SLY0"/>
<dbReference type="FunFam" id="3.40.50.720:FF:000019">
    <property type="entry name" value="Glycerol-3-phosphate dehydrogenase [NAD(P)+]"/>
    <property type="match status" value="1"/>
</dbReference>
<comment type="catalytic activity">
    <reaction evidence="10">
        <text>sn-glycerol 3-phosphate + NAD(+) = dihydroxyacetone phosphate + NADH + H(+)</text>
        <dbReference type="Rhea" id="RHEA:11092"/>
        <dbReference type="ChEBI" id="CHEBI:15378"/>
        <dbReference type="ChEBI" id="CHEBI:57540"/>
        <dbReference type="ChEBI" id="CHEBI:57597"/>
        <dbReference type="ChEBI" id="CHEBI:57642"/>
        <dbReference type="ChEBI" id="CHEBI:57945"/>
        <dbReference type="EC" id="1.1.1.94"/>
    </reaction>
</comment>
<feature type="binding site" evidence="13">
    <location>
        <position position="255"/>
    </location>
    <ligand>
        <name>NAD(+)</name>
        <dbReference type="ChEBI" id="CHEBI:57540"/>
    </ligand>
</feature>
<feature type="binding site" evidence="13">
    <location>
        <position position="276"/>
    </location>
    <ligand>
        <name>NAD(+)</name>
        <dbReference type="ChEBI" id="CHEBI:57540"/>
    </ligand>
</feature>
<dbReference type="GO" id="GO:0005975">
    <property type="term" value="P:carbohydrate metabolic process"/>
    <property type="evidence" value="ECO:0007669"/>
    <property type="project" value="InterPro"/>
</dbReference>
<keyword evidence="8 10" id="KW-0594">Phospholipid biosynthesis</keyword>
<sequence>MSSEEKIAVLGAGAWGTALANVAATGRDGVVLWGHDPAHIAALSRDRENRAYLPGLPLAAGVAPHADLSAVAGAGVVLSVVPAQAMREVARRFRDILAPGTAFVICSKGIERGTRCFMSEVAAQELPQARIAILSGPSFAADVCRGLPTAVTLAARDEALAKRLCETLSTRAFRLYRSTDVLGVEIGGAAKNVLAIASGMAAGRALGASAGAALIARGFAELTRLGRAYGVNQETLMGLSGLGDLVLTCGSAQSRNFALGAALGRGEAPLEAAHGKLAEGAFTASALVAMAKERGVEMPIAEAVDAILSGAIGVDQAIEALLMRPLRAEA</sequence>
<feature type="binding site" evidence="10">
    <location>
        <position position="244"/>
    </location>
    <ligand>
        <name>sn-glycerol 3-phosphate</name>
        <dbReference type="ChEBI" id="CHEBI:57597"/>
    </ligand>
</feature>
<feature type="binding site" evidence="13">
    <location>
        <position position="140"/>
    </location>
    <ligand>
        <name>NAD(+)</name>
        <dbReference type="ChEBI" id="CHEBI:57540"/>
    </ligand>
</feature>
<evidence type="ECO:0000256" key="10">
    <source>
        <dbReference type="HAMAP-Rule" id="MF_00394"/>
    </source>
</evidence>
<comment type="pathway">
    <text evidence="10">Membrane lipid metabolism; glycerophospholipid metabolism.</text>
</comment>
<keyword evidence="6 10" id="KW-0520">NAD</keyword>
<dbReference type="PIRSF" id="PIRSF000114">
    <property type="entry name" value="Glycerol-3-P_dh"/>
    <property type="match status" value="1"/>
</dbReference>
<dbReference type="GO" id="GO:0005829">
    <property type="term" value="C:cytosol"/>
    <property type="evidence" value="ECO:0007669"/>
    <property type="project" value="TreeGrafter"/>
</dbReference>
<dbReference type="Pfam" id="PF07479">
    <property type="entry name" value="NAD_Gly3P_dh_C"/>
    <property type="match status" value="1"/>
</dbReference>
<feature type="binding site" evidence="10">
    <location>
        <position position="140"/>
    </location>
    <ligand>
        <name>NADPH</name>
        <dbReference type="ChEBI" id="CHEBI:57783"/>
    </ligand>
</feature>
<evidence type="ECO:0000256" key="3">
    <source>
        <dbReference type="ARBA" id="ARBA00022741"/>
    </source>
</evidence>
<accession>A0A2U1SLY0</accession>
<evidence type="ECO:0000256" key="11">
    <source>
        <dbReference type="PIRSR" id="PIRSR000114-1"/>
    </source>
</evidence>
<feature type="binding site" evidence="10">
    <location>
        <position position="256"/>
    </location>
    <ligand>
        <name>sn-glycerol 3-phosphate</name>
        <dbReference type="ChEBI" id="CHEBI:57597"/>
    </ligand>
</feature>
<dbReference type="Gene3D" id="1.10.1040.10">
    <property type="entry name" value="N-(1-d-carboxylethyl)-l-norvaline Dehydrogenase, domain 2"/>
    <property type="match status" value="1"/>
</dbReference>
<dbReference type="InterPro" id="IPR006168">
    <property type="entry name" value="G3P_DH_NAD-dep"/>
</dbReference>
<feature type="binding site" evidence="13">
    <location>
        <begin position="11"/>
        <end position="16"/>
    </location>
    <ligand>
        <name>NAD(+)</name>
        <dbReference type="ChEBI" id="CHEBI:57540"/>
    </ligand>
</feature>
<evidence type="ECO:0000256" key="1">
    <source>
        <dbReference type="ARBA" id="ARBA00011009"/>
    </source>
</evidence>
<feature type="binding site" evidence="10">
    <location>
        <position position="15"/>
    </location>
    <ligand>
        <name>NADPH</name>
        <dbReference type="ChEBI" id="CHEBI:57783"/>
    </ligand>
</feature>
<evidence type="ECO:0000256" key="15">
    <source>
        <dbReference type="RuleBase" id="RU000439"/>
    </source>
</evidence>
<evidence type="ECO:0000256" key="13">
    <source>
        <dbReference type="PIRSR" id="PIRSR000114-3"/>
    </source>
</evidence>
<proteinExistence type="inferred from homology"/>
<keyword evidence="4 10" id="KW-0521">NADP</keyword>
<evidence type="ECO:0000256" key="4">
    <source>
        <dbReference type="ARBA" id="ARBA00022857"/>
    </source>
</evidence>
<keyword evidence="3 10" id="KW-0547">Nucleotide-binding</keyword>
<reference evidence="18 19" key="1">
    <citation type="journal article" date="2018" name="Appl. Microbiol. Biotechnol.">
        <title>Co-cultivation of the strictly anaerobic methanogen Methanosarcina barkeri with aerobic methanotrophs in an oxygen-limited membrane bioreactor.</title>
        <authorList>
            <person name="In 't Zandt M.H."/>
            <person name="van den Bosch T.J.M."/>
            <person name="Rijkers R."/>
            <person name="van Kessel M.A.H.J."/>
            <person name="Jetten M.S.M."/>
            <person name="Welte C.U."/>
        </authorList>
    </citation>
    <scope>NUCLEOTIDE SEQUENCE [LARGE SCALE GENOMIC DNA]</scope>
    <source>
        <strain evidence="18 19">DSM 17706</strain>
    </source>
</reference>
<feature type="binding site" evidence="10">
    <location>
        <position position="136"/>
    </location>
    <ligand>
        <name>sn-glycerol 3-phosphate</name>
        <dbReference type="ChEBI" id="CHEBI:57597"/>
    </ligand>
</feature>
<keyword evidence="7 10" id="KW-0443">Lipid metabolism</keyword>
<dbReference type="RefSeq" id="WP_108918479.1">
    <property type="nucleotide sequence ID" value="NZ_BGJY01000032.1"/>
</dbReference>
<comment type="similarity">
    <text evidence="1 10 14">Belongs to the NAD-dependent glycerol-3-phosphate dehydrogenase family.</text>
</comment>
<feature type="binding site" evidence="10">
    <location>
        <position position="35"/>
    </location>
    <ligand>
        <name>NADPH</name>
        <dbReference type="ChEBI" id="CHEBI:57783"/>
    </ligand>
</feature>
<gene>
    <name evidence="10" type="primary">gpsA</name>
    <name evidence="18" type="ORF">C5689_17245</name>
</gene>
<dbReference type="InterPro" id="IPR006109">
    <property type="entry name" value="G3P_DH_NAD-dep_C"/>
</dbReference>
<evidence type="ECO:0000256" key="12">
    <source>
        <dbReference type="PIRSR" id="PIRSR000114-2"/>
    </source>
</evidence>
<feature type="active site" description="Proton acceptor" evidence="10 11">
    <location>
        <position position="191"/>
    </location>
</feature>
<dbReference type="GO" id="GO:0006650">
    <property type="term" value="P:glycerophospholipid metabolic process"/>
    <property type="evidence" value="ECO:0007669"/>
    <property type="project" value="UniProtKB-UniRule"/>
</dbReference>
<dbReference type="EMBL" id="PUIV01000042">
    <property type="protein sequence ID" value="PWB92622.1"/>
    <property type="molecule type" value="Genomic_DNA"/>
</dbReference>
<dbReference type="SUPFAM" id="SSF48179">
    <property type="entry name" value="6-phosphogluconate dehydrogenase C-terminal domain-like"/>
    <property type="match status" value="1"/>
</dbReference>
<comment type="caution">
    <text evidence="18">The sequence shown here is derived from an EMBL/GenBank/DDBJ whole genome shotgun (WGS) entry which is preliminary data.</text>
</comment>
<feature type="binding site" evidence="10">
    <location>
        <position position="254"/>
    </location>
    <ligand>
        <name>sn-glycerol 3-phosphate</name>
        <dbReference type="ChEBI" id="CHEBI:57597"/>
    </ligand>
</feature>
<dbReference type="InterPro" id="IPR008927">
    <property type="entry name" value="6-PGluconate_DH-like_C_sf"/>
</dbReference>
<dbReference type="UniPathway" id="UPA00940"/>
<keyword evidence="5 10" id="KW-0560">Oxidoreductase</keyword>
<dbReference type="GO" id="GO:0051287">
    <property type="term" value="F:NAD binding"/>
    <property type="evidence" value="ECO:0007669"/>
    <property type="project" value="InterPro"/>
</dbReference>
<keyword evidence="10" id="KW-0963">Cytoplasm</keyword>
<name>A0A2U1SLY0_METSR</name>
<feature type="domain" description="Glycerol-3-phosphate dehydrogenase NAD-dependent N-terminal" evidence="16">
    <location>
        <begin position="6"/>
        <end position="160"/>
    </location>
</feature>
<evidence type="ECO:0000259" key="17">
    <source>
        <dbReference type="Pfam" id="PF07479"/>
    </source>
</evidence>
<feature type="binding site" evidence="10">
    <location>
        <position position="52"/>
    </location>
    <ligand>
        <name>NADPH</name>
        <dbReference type="ChEBI" id="CHEBI:57783"/>
    </ligand>
</feature>
<evidence type="ECO:0000256" key="14">
    <source>
        <dbReference type="RuleBase" id="RU000437"/>
    </source>
</evidence>
<dbReference type="Gene3D" id="3.40.50.720">
    <property type="entry name" value="NAD(P)-binding Rossmann-like Domain"/>
    <property type="match status" value="1"/>
</dbReference>
<evidence type="ECO:0000256" key="7">
    <source>
        <dbReference type="ARBA" id="ARBA00023098"/>
    </source>
</evidence>
<feature type="binding site" evidence="10">
    <location>
        <position position="255"/>
    </location>
    <ligand>
        <name>sn-glycerol 3-phosphate</name>
        <dbReference type="ChEBI" id="CHEBI:57597"/>
    </ligand>
</feature>
<evidence type="ECO:0000313" key="18">
    <source>
        <dbReference type="EMBL" id="PWB92622.1"/>
    </source>
</evidence>
<keyword evidence="19" id="KW-1185">Reference proteome</keyword>
<dbReference type="PRINTS" id="PR00077">
    <property type="entry name" value="GPDHDRGNASE"/>
</dbReference>
<dbReference type="Pfam" id="PF01210">
    <property type="entry name" value="NAD_Gly3P_dh_N"/>
    <property type="match status" value="1"/>
</dbReference>
<comment type="subcellular location">
    <subcellularLocation>
        <location evidence="10">Cytoplasm</location>
    </subcellularLocation>
</comment>
<dbReference type="SUPFAM" id="SSF51735">
    <property type="entry name" value="NAD(P)-binding Rossmann-fold domains"/>
    <property type="match status" value="1"/>
</dbReference>
<comment type="function">
    <text evidence="10">Catalyzes the reduction of the glycolytic intermediate dihydroxyacetone phosphate (DHAP) to sn-glycerol 3-phosphate (G3P), the key precursor for phospholipid synthesis.</text>
</comment>
<feature type="binding site" evidence="10">
    <location>
        <position position="108"/>
    </location>
    <ligand>
        <name>sn-glycerol 3-phosphate</name>
        <dbReference type="ChEBI" id="CHEBI:57597"/>
    </ligand>
</feature>
<evidence type="ECO:0000313" key="19">
    <source>
        <dbReference type="Proteomes" id="UP000245137"/>
    </source>
</evidence>
<evidence type="ECO:0000256" key="5">
    <source>
        <dbReference type="ARBA" id="ARBA00023002"/>
    </source>
</evidence>
<comment type="caution">
    <text evidence="10">Lacks conserved residue(s) required for the propagation of feature annotation.</text>
</comment>
<feature type="binding site" evidence="10">
    <location>
        <position position="108"/>
    </location>
    <ligand>
        <name>NADPH</name>
        <dbReference type="ChEBI" id="CHEBI:57783"/>
    </ligand>
</feature>
<evidence type="ECO:0000256" key="6">
    <source>
        <dbReference type="ARBA" id="ARBA00023027"/>
    </source>
</evidence>
<dbReference type="PROSITE" id="PS00957">
    <property type="entry name" value="NAD_G3PDH"/>
    <property type="match status" value="1"/>
</dbReference>
<evidence type="ECO:0000259" key="16">
    <source>
        <dbReference type="Pfam" id="PF01210"/>
    </source>
</evidence>
<dbReference type="Proteomes" id="UP000245137">
    <property type="component" value="Unassembled WGS sequence"/>
</dbReference>
<dbReference type="InterPro" id="IPR036291">
    <property type="entry name" value="NAD(P)-bd_dom_sf"/>
</dbReference>
<evidence type="ECO:0000256" key="2">
    <source>
        <dbReference type="ARBA" id="ARBA00022516"/>
    </source>
</evidence>
<feature type="binding site" evidence="10">
    <location>
        <position position="138"/>
    </location>
    <ligand>
        <name>sn-glycerol 3-phosphate</name>
        <dbReference type="ChEBI" id="CHEBI:57597"/>
    </ligand>
</feature>
<evidence type="ECO:0000256" key="8">
    <source>
        <dbReference type="ARBA" id="ARBA00023209"/>
    </source>
</evidence>
<feature type="binding site" evidence="12">
    <location>
        <begin position="255"/>
        <end position="256"/>
    </location>
    <ligand>
        <name>substrate</name>
    </ligand>
</feature>
<protein>
    <recommendedName>
        <fullName evidence="10">Glycerol-3-phosphate dehydrogenase [NAD(P)+]</fullName>
        <ecNumber evidence="10">1.1.1.94</ecNumber>
    </recommendedName>
    <alternativeName>
        <fullName evidence="10">NAD(P)(+)-dependent glycerol-3-phosphate dehydrogenase</fullName>
    </alternativeName>
    <alternativeName>
        <fullName evidence="10">NAD(P)H-dependent dihydroxyacetone-phosphate reductase</fullName>
    </alternativeName>
</protein>
<dbReference type="InterPro" id="IPR013328">
    <property type="entry name" value="6PGD_dom2"/>
</dbReference>
<dbReference type="NCBIfam" id="NF000940">
    <property type="entry name" value="PRK00094.1-2"/>
    <property type="match status" value="1"/>
</dbReference>
<dbReference type="GO" id="GO:0008654">
    <property type="term" value="P:phospholipid biosynthetic process"/>
    <property type="evidence" value="ECO:0007669"/>
    <property type="project" value="UniProtKB-KW"/>
</dbReference>
<keyword evidence="9 10" id="KW-1208">Phospholipid metabolism</keyword>
<dbReference type="GO" id="GO:0046168">
    <property type="term" value="P:glycerol-3-phosphate catabolic process"/>
    <property type="evidence" value="ECO:0007669"/>
    <property type="project" value="InterPro"/>
</dbReference>
<feature type="domain" description="Glycerol-3-phosphate dehydrogenase NAD-dependent C-terminal" evidence="17">
    <location>
        <begin position="180"/>
        <end position="319"/>
    </location>
</feature>
<dbReference type="NCBIfam" id="NF000942">
    <property type="entry name" value="PRK00094.1-4"/>
    <property type="match status" value="1"/>
</dbReference>
<dbReference type="HAMAP" id="MF_00394">
    <property type="entry name" value="NAD_Glyc3P_dehydrog"/>
    <property type="match status" value="1"/>
</dbReference>
<dbReference type="PANTHER" id="PTHR11728">
    <property type="entry name" value="GLYCEROL-3-PHOSPHATE DEHYDROGENASE"/>
    <property type="match status" value="1"/>
</dbReference>
<dbReference type="GO" id="GO:0141152">
    <property type="term" value="F:glycerol-3-phosphate dehydrogenase (NAD+) activity"/>
    <property type="evidence" value="ECO:0007669"/>
    <property type="project" value="RHEA"/>
</dbReference>
<dbReference type="PANTHER" id="PTHR11728:SF1">
    <property type="entry name" value="GLYCEROL-3-PHOSPHATE DEHYDROGENASE [NAD(+)] 2, CHLOROPLASTIC"/>
    <property type="match status" value="1"/>
</dbReference>
<dbReference type="GO" id="GO:0046167">
    <property type="term" value="P:glycerol-3-phosphate biosynthetic process"/>
    <property type="evidence" value="ECO:0007669"/>
    <property type="project" value="UniProtKB-UniRule"/>
</dbReference>
<dbReference type="OrthoDB" id="9812273at2"/>
<dbReference type="InterPro" id="IPR011128">
    <property type="entry name" value="G3P_DH_NAD-dep_N"/>
</dbReference>
<dbReference type="GO" id="GO:0141153">
    <property type="term" value="F:glycerol-3-phosphate dehydrogenase (NADP+) activity"/>
    <property type="evidence" value="ECO:0007669"/>
    <property type="project" value="RHEA"/>
</dbReference>
<feature type="binding site" evidence="12">
    <location>
        <position position="108"/>
    </location>
    <ligand>
        <name>substrate</name>
    </ligand>
</feature>
<comment type="catalytic activity">
    <reaction evidence="10 15">
        <text>sn-glycerol 3-phosphate + NADP(+) = dihydroxyacetone phosphate + NADPH + H(+)</text>
        <dbReference type="Rhea" id="RHEA:11096"/>
        <dbReference type="ChEBI" id="CHEBI:15378"/>
        <dbReference type="ChEBI" id="CHEBI:57597"/>
        <dbReference type="ChEBI" id="CHEBI:57642"/>
        <dbReference type="ChEBI" id="CHEBI:57783"/>
        <dbReference type="ChEBI" id="CHEBI:58349"/>
        <dbReference type="EC" id="1.1.1.94"/>
    </reaction>
</comment>
<evidence type="ECO:0000256" key="9">
    <source>
        <dbReference type="ARBA" id="ARBA00023264"/>
    </source>
</evidence>